<evidence type="ECO:0000256" key="3">
    <source>
        <dbReference type="ARBA" id="ARBA00012589"/>
    </source>
</evidence>
<gene>
    <name evidence="18" type="primary">LOC109717072</name>
</gene>
<dbReference type="Pfam" id="PF14288">
    <property type="entry name" value="FKS1_dom1"/>
    <property type="match status" value="1"/>
</dbReference>
<evidence type="ECO:0000256" key="15">
    <source>
        <dbReference type="SAM" id="Phobius"/>
    </source>
</evidence>
<feature type="transmembrane region" description="Helical" evidence="15">
    <location>
        <begin position="641"/>
        <end position="661"/>
    </location>
</feature>
<dbReference type="GO" id="GO:0008360">
    <property type="term" value="P:regulation of cell shape"/>
    <property type="evidence" value="ECO:0007669"/>
    <property type="project" value="UniProtKB-KW"/>
</dbReference>
<dbReference type="InterPro" id="IPR003440">
    <property type="entry name" value="Glyco_trans_48_dom"/>
</dbReference>
<evidence type="ECO:0000256" key="11">
    <source>
        <dbReference type="ARBA" id="ARBA00023316"/>
    </source>
</evidence>
<comment type="catalytic activity">
    <reaction evidence="13">
        <text>[(1-&gt;3)-beta-D-glucosyl](n) + UDP-alpha-D-glucose = [(1-&gt;3)-beta-D-glucosyl](n+1) + UDP + H(+)</text>
        <dbReference type="Rhea" id="RHEA:21476"/>
        <dbReference type="Rhea" id="RHEA-COMP:11146"/>
        <dbReference type="Rhea" id="RHEA-COMP:14303"/>
        <dbReference type="ChEBI" id="CHEBI:15378"/>
        <dbReference type="ChEBI" id="CHEBI:37671"/>
        <dbReference type="ChEBI" id="CHEBI:58223"/>
        <dbReference type="ChEBI" id="CHEBI:58885"/>
        <dbReference type="EC" id="2.4.1.34"/>
    </reaction>
</comment>
<feature type="transmembrane region" description="Helical" evidence="15">
    <location>
        <begin position="608"/>
        <end position="629"/>
    </location>
</feature>
<feature type="domain" description="1,3-beta-glucan synthase component FKS1-like" evidence="16">
    <location>
        <begin position="329"/>
        <end position="444"/>
    </location>
</feature>
<dbReference type="Pfam" id="PF04652">
    <property type="entry name" value="Vta1"/>
    <property type="match status" value="1"/>
</dbReference>
<keyword evidence="9 15" id="KW-1133">Transmembrane helix</keyword>
<dbReference type="Gene3D" id="1.25.40.270">
    <property type="entry name" value="Vacuolar protein sorting-associated protein vta1"/>
    <property type="match status" value="1"/>
</dbReference>
<feature type="transmembrane region" description="Helical" evidence="15">
    <location>
        <begin position="715"/>
        <end position="736"/>
    </location>
</feature>
<dbReference type="InterPro" id="IPR026899">
    <property type="entry name" value="FKS1-like_dom1"/>
</dbReference>
<dbReference type="GO" id="GO:0000148">
    <property type="term" value="C:1,3-beta-D-glucan synthase complex"/>
    <property type="evidence" value="ECO:0007669"/>
    <property type="project" value="InterPro"/>
</dbReference>
<evidence type="ECO:0000256" key="14">
    <source>
        <dbReference type="SAM" id="MobiDB-lite"/>
    </source>
</evidence>
<keyword evidence="8" id="KW-0133">Cell shape</keyword>
<dbReference type="Proteomes" id="UP000515123">
    <property type="component" value="Linkage group 11"/>
</dbReference>
<name>A0A6P5FZB4_ANACO</name>
<dbReference type="EC" id="2.4.1.34" evidence="3"/>
<evidence type="ECO:0000256" key="12">
    <source>
        <dbReference type="ARBA" id="ARBA00032165"/>
    </source>
</evidence>
<dbReference type="GeneID" id="109717072"/>
<organism evidence="17 18">
    <name type="scientific">Ananas comosus</name>
    <name type="common">Pineapple</name>
    <name type="synonym">Ananas ananas</name>
    <dbReference type="NCBI Taxonomy" id="4615"/>
    <lineage>
        <taxon>Eukaryota</taxon>
        <taxon>Viridiplantae</taxon>
        <taxon>Streptophyta</taxon>
        <taxon>Embryophyta</taxon>
        <taxon>Tracheophyta</taxon>
        <taxon>Spermatophyta</taxon>
        <taxon>Magnoliopsida</taxon>
        <taxon>Liliopsida</taxon>
        <taxon>Poales</taxon>
        <taxon>Bromeliaceae</taxon>
        <taxon>Bromelioideae</taxon>
        <taxon>Ananas</taxon>
    </lineage>
</organism>
<proteinExistence type="inferred from homology"/>
<sequence>MASGSGSKAEGGGVGRTLSRRMTRLQSMMDFPADEEPPPDSEIVPSSLASIVPILRVANEIEQFNPRVAYLCRFYAFEKAHNMDPHSSGRGVRQFKTYLLHRLEQDDKDTKLTLARSDAGEIQKFYQWYYETYIKDAAKRKPEEAAKHYQIASVLYDVLRAVVPSDKVTVEVTRYANEVESKREHFANYNILPLNFTGPPPAIMELPEIKAAVDALHKTDNLPKPRRRSGQESQQTADGSSMPEDKSIDLLDWLGRTFGFQKGNVENQKEHLILLLANINARHHPNHSLLDVGTVKHLMDKVFGNYRSWCAYLHHRPNFEQLGKLETHQLELLYIGLYFLIWGEASNVRFMPECICYIFHFMAKDLNGILFSNAQAVTGGYFEPSYQGEESFLRNVIEPIYVVISKEALRSKGGTASHSKWRNYDDLNEYFWSNECFKLKWPLNLEADFFVQSDDKHRKSESRDEVVSGRRKSKTNFVEVRTFWHLFRSFDRMWIFFILAFQAMLIVAWSPSGSLSAFFDPDIFRNVLSIFITAALLNFLQAALDIILSWRAWGSMEYMQIVRYLLKFAVAAAWIVILPLSYSKSVQNPTGLIKYFSNWVGNWRNQSLYSFAIAIYMIPNILAALLFLLPPLRRSLERSDWRIIIFLMWWAQPKLYVARGMHEDMCSLFKYTLFWILLLVCKLAFSYYVEILPLVEPTKTIMDLGVPNYEWHEFFPYLQDNIGVVVAVWAPIVLVYFMDTQIWYAIFSTIYGGIIGAFSHLGEIRTLGMLRSRFDSVPDAFSKRLVPDIQQPRSSSKKKDRQTQEERQTRERSSLLKFSNVWNAFIISLRDEDLLSNREKDLLLVPSSSGGVSVIQWPPFLLASKIPIALNMAKDFKGTDKELIKKIERDNYMLYAVIECYESLRDILTDLFTDQHDKDLIKGICKHVESSREEQKLLSNIRMSELPQLSSRLEKLLNLLKSEHEDLESVRTPIINVLQDVMEIITQDVMANKPEILKGFQGETTDNDEERKQKYENIDLNLMANSTWMEKVVRLHLLLTVKESAINVPTNLDARRRMTFFANSLFMKMPTAPEVHEMMSFSVLTPYYKEEVLYSEDELRRKNEDGISTLFYLQKIYPDEWSNFLERIKFVPKDEDSLKEKMDDVRHWVSYRGQTLARTVRGMMYYRKALELQCSLDMKKDWVNAGGSQVSYQEQMAYAAKSVAIADIKFTYVVSCQIYGVQKASKELQEKLRYQNILNLMIKYPSLRVAYIDEKEEMVDGKSEKSYYSVLVKGGDKWDEEIYRIRLPGKPTAIGEGKPENQNHAIIFTRGEALQTIDMNQDNYLEEAFKIRNVLEEFHAKKHGTHKPTILGLREHIFTGSVSSLAWFMSNQETSFVTIGQRVLANPLRVRFHYGHPDVFDRIFHISRGGISKASKVINLSEDIFAGYNSTMRGGKVTHHEYMQVGKGRDVGMNQISLFEAKVASGNGEQTLSRDVYRLGRRFDFYRMLSFYFTTVGFYFSSMLTVLTVYVFLYGRLYLVMSGLERSILEDPRIQSNLKPLENALASQSVFQIGLLLVLPMVMEVGLEKGFRTAIGEFIIMQLELAAVFFTFQLGSKVHYYGQTILHGGAKYRATGRGFVVVHAKFAENYRLYSRSHFVKGLELMILLIVYLVYGKSYRSSNLYLFVTYTMWFLVASWLFAPFLFNPSGFEWEKTVNDWVDWKKWMGNRGGIGIAVESSWESWWEGEQGHLRSMSVRGLLLEIILDLRFLIYQYGIVYHLHIAHHSRSILVYALSWLVMLTVLVVLKLVSMGRRRFGTEFQLMFRILKALLFLGFVSVMTVLFVVCGLTIGDVFASILGFMPTGWAFLLIGQACRPLVKKMGFWDSIRELGRSYDYVMSLILFMPIAMLSWFPFVSEFQTRLLFNQAFSRGLQISRILAGQKDTAYDDVRNDKKQ</sequence>
<feature type="transmembrane region" description="Helical" evidence="15">
    <location>
        <begin position="493"/>
        <end position="511"/>
    </location>
</feature>
<keyword evidence="4" id="KW-1003">Cell membrane</keyword>
<evidence type="ECO:0000256" key="5">
    <source>
        <dbReference type="ARBA" id="ARBA00022676"/>
    </source>
</evidence>
<evidence type="ECO:0000259" key="16">
    <source>
        <dbReference type="SMART" id="SM01205"/>
    </source>
</evidence>
<dbReference type="InterPro" id="IPR039431">
    <property type="entry name" value="Vta1/CALS_N"/>
</dbReference>
<feature type="transmembrane region" description="Helical" evidence="15">
    <location>
        <begin position="1491"/>
        <end position="1513"/>
    </location>
</feature>
<dbReference type="PANTHER" id="PTHR12741">
    <property type="entry name" value="LYST-INTERACTING PROTEIN LIP5 DOPAMINE RESPONSIVE PROTEIN DRG-1"/>
    <property type="match status" value="1"/>
</dbReference>
<keyword evidence="7 15" id="KW-0812">Transmembrane</keyword>
<evidence type="ECO:0000256" key="2">
    <source>
        <dbReference type="ARBA" id="ARBA00009040"/>
    </source>
</evidence>
<feature type="transmembrane region" description="Helical" evidence="15">
    <location>
        <begin position="673"/>
        <end position="695"/>
    </location>
</feature>
<evidence type="ECO:0000256" key="7">
    <source>
        <dbReference type="ARBA" id="ARBA00022692"/>
    </source>
</evidence>
<evidence type="ECO:0000256" key="13">
    <source>
        <dbReference type="ARBA" id="ARBA00047777"/>
    </source>
</evidence>
<feature type="region of interest" description="Disordered" evidence="14">
    <location>
        <begin position="220"/>
        <end position="244"/>
    </location>
</feature>
<feature type="transmembrane region" description="Helical" evidence="15">
    <location>
        <begin position="564"/>
        <end position="582"/>
    </location>
</feature>
<keyword evidence="17" id="KW-1185">Reference proteome</keyword>
<protein>
    <recommendedName>
        <fullName evidence="12">1,3-beta-glucan synthase</fullName>
        <ecNumber evidence="3">2.4.1.34</ecNumber>
    </recommendedName>
    <alternativeName>
        <fullName evidence="12">1,3-beta-glucan synthase</fullName>
    </alternativeName>
</protein>
<evidence type="ECO:0000256" key="4">
    <source>
        <dbReference type="ARBA" id="ARBA00022475"/>
    </source>
</evidence>
<feature type="transmembrane region" description="Helical" evidence="15">
    <location>
        <begin position="1769"/>
        <end position="1789"/>
    </location>
</feature>
<evidence type="ECO:0000313" key="17">
    <source>
        <dbReference type="Proteomes" id="UP000515123"/>
    </source>
</evidence>
<feature type="region of interest" description="Disordered" evidence="14">
    <location>
        <begin position="790"/>
        <end position="811"/>
    </location>
</feature>
<evidence type="ECO:0000313" key="18">
    <source>
        <dbReference type="RefSeq" id="XP_020098325.1"/>
    </source>
</evidence>
<feature type="compositionally biased region" description="Basic and acidic residues" evidence="14">
    <location>
        <begin position="801"/>
        <end position="811"/>
    </location>
</feature>
<dbReference type="Pfam" id="PF25968">
    <property type="entry name" value="CALS1"/>
    <property type="match status" value="1"/>
</dbReference>
<dbReference type="SMART" id="SM01205">
    <property type="entry name" value="FKS1_dom1"/>
    <property type="match status" value="1"/>
</dbReference>
<feature type="transmembrane region" description="Helical" evidence="15">
    <location>
        <begin position="1638"/>
        <end position="1654"/>
    </location>
</feature>
<feature type="transmembrane region" description="Helical" evidence="15">
    <location>
        <begin position="1836"/>
        <end position="1854"/>
    </location>
</feature>
<dbReference type="InterPro" id="IPR058851">
    <property type="entry name" value="CALS1_helical"/>
</dbReference>
<dbReference type="GO" id="GO:0005886">
    <property type="term" value="C:plasma membrane"/>
    <property type="evidence" value="ECO:0007669"/>
    <property type="project" value="UniProtKB-SubCell"/>
</dbReference>
<keyword evidence="6" id="KW-0808">Transferase</keyword>
<evidence type="ECO:0000256" key="8">
    <source>
        <dbReference type="ARBA" id="ARBA00022960"/>
    </source>
</evidence>
<feature type="transmembrane region" description="Helical" evidence="15">
    <location>
        <begin position="1810"/>
        <end position="1830"/>
    </location>
</feature>
<evidence type="ECO:0000256" key="1">
    <source>
        <dbReference type="ARBA" id="ARBA00004651"/>
    </source>
</evidence>
<feature type="transmembrane region" description="Helical" evidence="15">
    <location>
        <begin position="523"/>
        <end position="544"/>
    </location>
</feature>
<comment type="similarity">
    <text evidence="2">Belongs to the glycosyltransferase 48 family.</text>
</comment>
<evidence type="ECO:0000256" key="10">
    <source>
        <dbReference type="ARBA" id="ARBA00023136"/>
    </source>
</evidence>
<feature type="transmembrane region" description="Helical" evidence="15">
    <location>
        <begin position="1874"/>
        <end position="1894"/>
    </location>
</feature>
<feature type="transmembrane region" description="Helical" evidence="15">
    <location>
        <begin position="1666"/>
        <end position="1685"/>
    </location>
</feature>
<evidence type="ECO:0000256" key="9">
    <source>
        <dbReference type="ARBA" id="ARBA00022989"/>
    </source>
</evidence>
<feature type="transmembrane region" description="Helical" evidence="15">
    <location>
        <begin position="742"/>
        <end position="761"/>
    </location>
</feature>
<reference evidence="17" key="1">
    <citation type="journal article" date="2015" name="Nat. Genet.">
        <title>The pineapple genome and the evolution of CAM photosynthesis.</title>
        <authorList>
            <person name="Ming R."/>
            <person name="VanBuren R."/>
            <person name="Wai C.M."/>
            <person name="Tang H."/>
            <person name="Schatz M.C."/>
            <person name="Bowers J.E."/>
            <person name="Lyons E."/>
            <person name="Wang M.L."/>
            <person name="Chen J."/>
            <person name="Biggers E."/>
            <person name="Zhang J."/>
            <person name="Huang L."/>
            <person name="Zhang L."/>
            <person name="Miao W."/>
            <person name="Zhang J."/>
            <person name="Ye Z."/>
            <person name="Miao C."/>
            <person name="Lin Z."/>
            <person name="Wang H."/>
            <person name="Zhou H."/>
            <person name="Yim W.C."/>
            <person name="Priest H.D."/>
            <person name="Zheng C."/>
            <person name="Woodhouse M."/>
            <person name="Edger P.P."/>
            <person name="Guyot R."/>
            <person name="Guo H.B."/>
            <person name="Guo H."/>
            <person name="Zheng G."/>
            <person name="Singh R."/>
            <person name="Sharma A."/>
            <person name="Min X."/>
            <person name="Zheng Y."/>
            <person name="Lee H."/>
            <person name="Gurtowski J."/>
            <person name="Sedlazeck F.J."/>
            <person name="Harkess A."/>
            <person name="McKain M.R."/>
            <person name="Liao Z."/>
            <person name="Fang J."/>
            <person name="Liu J."/>
            <person name="Zhang X."/>
            <person name="Zhang Q."/>
            <person name="Hu W."/>
            <person name="Qin Y."/>
            <person name="Wang K."/>
            <person name="Chen L.Y."/>
            <person name="Shirley N."/>
            <person name="Lin Y.R."/>
            <person name="Liu L.Y."/>
            <person name="Hernandez A.G."/>
            <person name="Wright C.L."/>
            <person name="Bulone V."/>
            <person name="Tuskan G.A."/>
            <person name="Heath K."/>
            <person name="Zee F."/>
            <person name="Moore P.H."/>
            <person name="Sunkar R."/>
            <person name="Leebens-Mack J.H."/>
            <person name="Mockler T."/>
            <person name="Bennetzen J.L."/>
            <person name="Freeling M."/>
            <person name="Sankoff D."/>
            <person name="Paterson A.H."/>
            <person name="Zhu X."/>
            <person name="Yang X."/>
            <person name="Smith J.A."/>
            <person name="Cushman J.C."/>
            <person name="Paull R.E."/>
            <person name="Yu Q."/>
        </authorList>
    </citation>
    <scope>NUCLEOTIDE SEQUENCE [LARGE SCALE GENOMIC DNA]</scope>
    <source>
        <strain evidence="17">cv. F153</strain>
    </source>
</reference>
<dbReference type="OrthoDB" id="1880850at2759"/>
<keyword evidence="5" id="KW-0328">Glycosyltransferase</keyword>
<evidence type="ECO:0000256" key="6">
    <source>
        <dbReference type="ARBA" id="ARBA00022679"/>
    </source>
</evidence>
<keyword evidence="11" id="KW-0961">Cell wall biogenesis/degradation</keyword>
<dbReference type="InterPro" id="IPR023175">
    <property type="entry name" value="Vta1/CALS_N_sf"/>
</dbReference>
<dbReference type="Pfam" id="PF02364">
    <property type="entry name" value="Glucan_synthase"/>
    <property type="match status" value="1"/>
</dbReference>
<dbReference type="PANTHER" id="PTHR12741:SF16">
    <property type="entry name" value="CALLOSE SYNTHASE 7"/>
    <property type="match status" value="1"/>
</dbReference>
<accession>A0A6P5FZB4</accession>
<reference evidence="18" key="2">
    <citation type="submission" date="2025-08" db="UniProtKB">
        <authorList>
            <consortium name="RefSeq"/>
        </authorList>
    </citation>
    <scope>IDENTIFICATION</scope>
    <source>
        <tissue evidence="18">Leaf</tissue>
    </source>
</reference>
<dbReference type="GO" id="GO:0003843">
    <property type="term" value="F:1,3-beta-D-glucan synthase activity"/>
    <property type="evidence" value="ECO:0007669"/>
    <property type="project" value="UniProtKB-EC"/>
</dbReference>
<comment type="subcellular location">
    <subcellularLocation>
        <location evidence="1">Cell membrane</location>
        <topology evidence="1">Multi-pass membrane protein</topology>
    </subcellularLocation>
</comment>
<keyword evidence="10 15" id="KW-0472">Membrane</keyword>
<dbReference type="RefSeq" id="XP_020098325.1">
    <property type="nucleotide sequence ID" value="XM_020242736.1"/>
</dbReference>
<dbReference type="GO" id="GO:0006075">
    <property type="term" value="P:(1-&gt;3)-beta-D-glucan biosynthetic process"/>
    <property type="evidence" value="ECO:0007669"/>
    <property type="project" value="InterPro"/>
</dbReference>